<evidence type="ECO:0000313" key="3">
    <source>
        <dbReference type="Proteomes" id="UP000247810"/>
    </source>
</evidence>
<reference evidence="2 3" key="1">
    <citation type="submission" date="2018-02" db="EMBL/GenBank/DDBJ databases">
        <title>The genomes of Aspergillus section Nigri reveals drivers in fungal speciation.</title>
        <authorList>
            <consortium name="DOE Joint Genome Institute"/>
            <person name="Vesth T.C."/>
            <person name="Nybo J."/>
            <person name="Theobald S."/>
            <person name="Brandl J."/>
            <person name="Frisvad J.C."/>
            <person name="Nielsen K.F."/>
            <person name="Lyhne E.K."/>
            <person name="Kogle M.E."/>
            <person name="Kuo A."/>
            <person name="Riley R."/>
            <person name="Clum A."/>
            <person name="Nolan M."/>
            <person name="Lipzen A."/>
            <person name="Salamov A."/>
            <person name="Henrissat B."/>
            <person name="Wiebenga A."/>
            <person name="De vries R.P."/>
            <person name="Grigoriev I.V."/>
            <person name="Mortensen U.H."/>
            <person name="Andersen M.R."/>
            <person name="Baker S.E."/>
        </authorList>
    </citation>
    <scope>NUCLEOTIDE SEQUENCE [LARGE SCALE GENOMIC DNA]</scope>
    <source>
        <strain evidence="2 3">CBS 707.79</strain>
    </source>
</reference>
<evidence type="ECO:0000256" key="1">
    <source>
        <dbReference type="SAM" id="Phobius"/>
    </source>
</evidence>
<dbReference type="AlphaFoldDB" id="A0A319D881"/>
<protein>
    <submittedName>
        <fullName evidence="2">Uncharacterized protein</fullName>
    </submittedName>
</protein>
<keyword evidence="1" id="KW-0812">Transmembrane</keyword>
<dbReference type="Proteomes" id="UP000247810">
    <property type="component" value="Unassembled WGS sequence"/>
</dbReference>
<dbReference type="VEuPathDB" id="FungiDB:BO71DRAFT_402006"/>
<organism evidence="2 3">
    <name type="scientific">Aspergillus ellipticus CBS 707.79</name>
    <dbReference type="NCBI Taxonomy" id="1448320"/>
    <lineage>
        <taxon>Eukaryota</taxon>
        <taxon>Fungi</taxon>
        <taxon>Dikarya</taxon>
        <taxon>Ascomycota</taxon>
        <taxon>Pezizomycotina</taxon>
        <taxon>Eurotiomycetes</taxon>
        <taxon>Eurotiomycetidae</taxon>
        <taxon>Eurotiales</taxon>
        <taxon>Aspergillaceae</taxon>
        <taxon>Aspergillus</taxon>
        <taxon>Aspergillus subgen. Circumdati</taxon>
    </lineage>
</organism>
<dbReference type="EMBL" id="KZ825974">
    <property type="protein sequence ID" value="PYH90677.1"/>
    <property type="molecule type" value="Genomic_DNA"/>
</dbReference>
<keyword evidence="1" id="KW-1133">Transmembrane helix</keyword>
<feature type="transmembrane region" description="Helical" evidence="1">
    <location>
        <begin position="21"/>
        <end position="43"/>
    </location>
</feature>
<keyword evidence="1" id="KW-0472">Membrane</keyword>
<name>A0A319D881_9EURO</name>
<proteinExistence type="predicted"/>
<evidence type="ECO:0000313" key="2">
    <source>
        <dbReference type="EMBL" id="PYH90677.1"/>
    </source>
</evidence>
<accession>A0A319D881</accession>
<feature type="non-terminal residue" evidence="2">
    <location>
        <position position="56"/>
    </location>
</feature>
<sequence>MQVLPGKNYLKLLINRCTQEIYLSLCLGILQGTCLLVGTDMYLPGRVVRKLSAYLG</sequence>
<keyword evidence="3" id="KW-1185">Reference proteome</keyword>
<gene>
    <name evidence="2" type="ORF">BO71DRAFT_402006</name>
</gene>